<dbReference type="EMBL" id="GGEC01083627">
    <property type="protein sequence ID" value="MBX64111.1"/>
    <property type="molecule type" value="Transcribed_RNA"/>
</dbReference>
<accession>A0A2P2QAT9</accession>
<reference evidence="2" key="1">
    <citation type="submission" date="2018-02" db="EMBL/GenBank/DDBJ databases">
        <title>Rhizophora mucronata_Transcriptome.</title>
        <authorList>
            <person name="Meera S.P."/>
            <person name="Sreeshan A."/>
            <person name="Augustine A."/>
        </authorList>
    </citation>
    <scope>NUCLEOTIDE SEQUENCE</scope>
    <source>
        <tissue evidence="2">Leaf</tissue>
    </source>
</reference>
<keyword evidence="1" id="KW-0472">Membrane</keyword>
<protein>
    <submittedName>
        <fullName evidence="2">Uncharacterized protein</fullName>
    </submittedName>
</protein>
<proteinExistence type="predicted"/>
<keyword evidence="1" id="KW-1133">Transmembrane helix</keyword>
<name>A0A2P2QAT9_RHIMU</name>
<dbReference type="AlphaFoldDB" id="A0A2P2QAT9"/>
<organism evidence="2">
    <name type="scientific">Rhizophora mucronata</name>
    <name type="common">Asiatic mangrove</name>
    <dbReference type="NCBI Taxonomy" id="61149"/>
    <lineage>
        <taxon>Eukaryota</taxon>
        <taxon>Viridiplantae</taxon>
        <taxon>Streptophyta</taxon>
        <taxon>Embryophyta</taxon>
        <taxon>Tracheophyta</taxon>
        <taxon>Spermatophyta</taxon>
        <taxon>Magnoliopsida</taxon>
        <taxon>eudicotyledons</taxon>
        <taxon>Gunneridae</taxon>
        <taxon>Pentapetalae</taxon>
        <taxon>rosids</taxon>
        <taxon>fabids</taxon>
        <taxon>Malpighiales</taxon>
        <taxon>Rhizophoraceae</taxon>
        <taxon>Rhizophora</taxon>
    </lineage>
</organism>
<evidence type="ECO:0000256" key="1">
    <source>
        <dbReference type="SAM" id="Phobius"/>
    </source>
</evidence>
<evidence type="ECO:0000313" key="2">
    <source>
        <dbReference type="EMBL" id="MBX64111.1"/>
    </source>
</evidence>
<keyword evidence="1" id="KW-0812">Transmembrane</keyword>
<sequence>MQNLSLLSAGLRGVLYFCSVFLCFRYLYMWICALV</sequence>
<feature type="transmembrane region" description="Helical" evidence="1">
    <location>
        <begin position="6"/>
        <end position="28"/>
    </location>
</feature>